<accession>A0ABP1RYP3</accession>
<gene>
    <name evidence="3" type="ORF">ODALV1_LOCUS27627</name>
</gene>
<feature type="transmembrane region" description="Helical" evidence="2">
    <location>
        <begin position="198"/>
        <end position="221"/>
    </location>
</feature>
<sequence length="244" mass="26616">MYYPQQPFPYEPPQPQLSSTPSQVQPGVYYPAAPATVSYPQYTGPPPQFAGGVGQPGGGFTRNDRRFAIAGVSCVTIIIVVLCLLSFIVPIVIIVVMSQKAGDKHPDKNLENLFNRTPTFGPGGPWGRFQFCNMSYQQQQVPPASPQSQLSSTPSQVQPGVYYPAGPAAVSYPQYTGPPPQIQGAYTTNERRFAMTGLSLMIIIPIICCLIVVIIIIVLSVKFSQEVEKQHESFNGRTPWPPKG</sequence>
<dbReference type="Proteomes" id="UP001642540">
    <property type="component" value="Unassembled WGS sequence"/>
</dbReference>
<feature type="transmembrane region" description="Helical" evidence="2">
    <location>
        <begin position="67"/>
        <end position="96"/>
    </location>
</feature>
<keyword evidence="2" id="KW-0472">Membrane</keyword>
<reference evidence="3 4" key="1">
    <citation type="submission" date="2024-08" db="EMBL/GenBank/DDBJ databases">
        <authorList>
            <person name="Cucini C."/>
            <person name="Frati F."/>
        </authorList>
    </citation>
    <scope>NUCLEOTIDE SEQUENCE [LARGE SCALE GENOMIC DNA]</scope>
</reference>
<evidence type="ECO:0000313" key="3">
    <source>
        <dbReference type="EMBL" id="CAL8138982.1"/>
    </source>
</evidence>
<keyword evidence="2" id="KW-0812">Transmembrane</keyword>
<dbReference type="EMBL" id="CAXLJM020000124">
    <property type="protein sequence ID" value="CAL8138982.1"/>
    <property type="molecule type" value="Genomic_DNA"/>
</dbReference>
<keyword evidence="4" id="KW-1185">Reference proteome</keyword>
<evidence type="ECO:0000313" key="4">
    <source>
        <dbReference type="Proteomes" id="UP001642540"/>
    </source>
</evidence>
<keyword evidence="2" id="KW-1133">Transmembrane helix</keyword>
<feature type="region of interest" description="Disordered" evidence="1">
    <location>
        <begin position="1"/>
        <end position="22"/>
    </location>
</feature>
<evidence type="ECO:0000256" key="2">
    <source>
        <dbReference type="SAM" id="Phobius"/>
    </source>
</evidence>
<evidence type="ECO:0000256" key="1">
    <source>
        <dbReference type="SAM" id="MobiDB-lite"/>
    </source>
</evidence>
<name>A0ABP1RYP3_9HEXA</name>
<organism evidence="3 4">
    <name type="scientific">Orchesella dallaii</name>
    <dbReference type="NCBI Taxonomy" id="48710"/>
    <lineage>
        <taxon>Eukaryota</taxon>
        <taxon>Metazoa</taxon>
        <taxon>Ecdysozoa</taxon>
        <taxon>Arthropoda</taxon>
        <taxon>Hexapoda</taxon>
        <taxon>Collembola</taxon>
        <taxon>Entomobryomorpha</taxon>
        <taxon>Entomobryoidea</taxon>
        <taxon>Orchesellidae</taxon>
        <taxon>Orchesellinae</taxon>
        <taxon>Orchesella</taxon>
    </lineage>
</organism>
<comment type="caution">
    <text evidence="3">The sequence shown here is derived from an EMBL/GenBank/DDBJ whole genome shotgun (WGS) entry which is preliminary data.</text>
</comment>
<feature type="compositionally biased region" description="Pro residues" evidence="1">
    <location>
        <begin position="1"/>
        <end position="15"/>
    </location>
</feature>
<proteinExistence type="predicted"/>
<protein>
    <submittedName>
        <fullName evidence="3">Uncharacterized protein</fullName>
    </submittedName>
</protein>